<name>A0A2W7GWC6_9BACT</name>
<keyword evidence="1" id="KW-1133">Transmembrane helix</keyword>
<evidence type="ECO:0000256" key="1">
    <source>
        <dbReference type="SAM" id="Phobius"/>
    </source>
</evidence>
<dbReference type="RefSeq" id="WP_111517957.1">
    <property type="nucleotide sequence ID" value="NZ_QKUB01000001.1"/>
</dbReference>
<proteinExistence type="predicted"/>
<keyword evidence="1" id="KW-0472">Membrane</keyword>
<comment type="caution">
    <text evidence="2">The sequence shown here is derived from an EMBL/GenBank/DDBJ whole genome shotgun (WGS) entry which is preliminary data.</text>
</comment>
<feature type="transmembrane region" description="Helical" evidence="1">
    <location>
        <begin position="70"/>
        <end position="93"/>
    </location>
</feature>
<organism evidence="2 3">
    <name type="scientific">Metamycoplasma auris</name>
    <dbReference type="NCBI Taxonomy" id="51363"/>
    <lineage>
        <taxon>Bacteria</taxon>
        <taxon>Bacillati</taxon>
        <taxon>Mycoplasmatota</taxon>
        <taxon>Mycoplasmoidales</taxon>
        <taxon>Metamycoplasmataceae</taxon>
        <taxon>Metamycoplasma</taxon>
    </lineage>
</organism>
<gene>
    <name evidence="2" type="ORF">BCF89_10137</name>
</gene>
<keyword evidence="3" id="KW-1185">Reference proteome</keyword>
<keyword evidence="1" id="KW-0812">Transmembrane</keyword>
<accession>A0A2W7GWC6</accession>
<dbReference type="EMBL" id="QKUB01000001">
    <property type="protein sequence ID" value="PZW01519.1"/>
    <property type="molecule type" value="Genomic_DNA"/>
</dbReference>
<feature type="transmembrane region" description="Helical" evidence="1">
    <location>
        <begin position="12"/>
        <end position="30"/>
    </location>
</feature>
<sequence>MTSERKLSIASLIFKLIAIALIATGIYLLIKVSAQDLKTIAANFDKEGFKESISRIIDLLKKIIKYKLNLIIFGIGIILAITTYILDLIILSIASWKTQAFGKFILFITTLLPILWVISGFGNIGVIVKKRVYPA</sequence>
<protein>
    <submittedName>
        <fullName evidence="2">Uncharacterized protein</fullName>
    </submittedName>
</protein>
<evidence type="ECO:0000313" key="2">
    <source>
        <dbReference type="EMBL" id="PZW01519.1"/>
    </source>
</evidence>
<feature type="transmembrane region" description="Helical" evidence="1">
    <location>
        <begin position="105"/>
        <end position="128"/>
    </location>
</feature>
<evidence type="ECO:0000313" key="3">
    <source>
        <dbReference type="Proteomes" id="UP000249646"/>
    </source>
</evidence>
<dbReference type="AlphaFoldDB" id="A0A2W7GWC6"/>
<dbReference type="Proteomes" id="UP000249646">
    <property type="component" value="Unassembled WGS sequence"/>
</dbReference>
<reference evidence="2 3" key="1">
    <citation type="submission" date="2018-06" db="EMBL/GenBank/DDBJ databases">
        <title>Genomic Encyclopedia of Archaeal and Bacterial Type Strains, Phase II (KMG-II): from individual species to whole genera.</title>
        <authorList>
            <person name="Goeker M."/>
        </authorList>
    </citation>
    <scope>NUCLEOTIDE SEQUENCE [LARGE SCALE GENOMIC DNA]</scope>
    <source>
        <strain evidence="2 3">ATCC 51348</strain>
    </source>
</reference>
<dbReference type="OrthoDB" id="399990at2"/>